<feature type="transmembrane region" description="Helical" evidence="1">
    <location>
        <begin position="403"/>
        <end position="419"/>
    </location>
</feature>
<name>I3TD84_THEC1</name>
<proteinExistence type="predicted"/>
<dbReference type="eggNOG" id="arCOG01808">
    <property type="taxonomic scope" value="Archaea"/>
</dbReference>
<sequence>MKIRKARALLTTTSKVSELEFMEFLTLLLAFETSGLRLPRLLVEIAEGRVEASGYIKELANKFKVLEKTMMEDYSALRKLAELAGSQMVADFLRGYSEVATTSGETSRFVESYLERVSSYLKSRLEGMLKFMEGVYEGLMLAVFGLIALSVVPISGIDPKLLTSAIILAALASYLIVLKVSENVLTLSRTEHMATITLMGLTLVTELGAVWTLVHMLLLASALVLVIPVARRAVEVEKNVVDFLEEAFSMTRHGIPLEHVFHHVEFRSDPLKLLKRVLLLGYDYAQLLGALPDLARRAMYQLLAPLQYTSRHERISSYVLRFVELVSDARARLERRGLTYMVYSYIFPAVVYVSYILVHSMSKTIGGVLDFGQAKVIAYSTFFNTFTLAVSISGIGLFRSRKIGLLLFGSLLAIVLLPSP</sequence>
<reference evidence="2 3" key="1">
    <citation type="journal article" date="2012" name="J. Bacteriol.">
        <title>Complete genome sequence of the hyperthermophilic cellulolytic Crenarchaeon 'Thermogladius cellulolyticus' 1633.</title>
        <authorList>
            <person name="Mardanov A.V."/>
            <person name="Kochetkova T.V."/>
            <person name="Beletsky A.V."/>
            <person name="Bonch-Osmolovskaya E.A."/>
            <person name="Ravin N.V."/>
            <person name="Skryabin K.G."/>
        </authorList>
    </citation>
    <scope>NUCLEOTIDE SEQUENCE [LARGE SCALE GENOMIC DNA]</scope>
    <source>
        <strain evidence="3">DSM 22663 / VKM B-2946 / 1633</strain>
    </source>
</reference>
<dbReference type="GeneID" id="13012581"/>
<keyword evidence="1" id="KW-0812">Transmembrane</keyword>
<dbReference type="AlphaFoldDB" id="I3TD84"/>
<dbReference type="KEGG" id="thg:TCELL_0297"/>
<dbReference type="RefSeq" id="WP_014736972.1">
    <property type="nucleotide sequence ID" value="NC_017954.1"/>
</dbReference>
<evidence type="ECO:0000313" key="3">
    <source>
        <dbReference type="Proteomes" id="UP000005270"/>
    </source>
</evidence>
<gene>
    <name evidence="2" type="ordered locus">TCELL_0297</name>
</gene>
<dbReference type="STRING" id="1184251.TCELL_0297"/>
<feature type="transmembrane region" description="Helical" evidence="1">
    <location>
        <begin position="377"/>
        <end position="398"/>
    </location>
</feature>
<keyword evidence="1" id="KW-1133">Transmembrane helix</keyword>
<protein>
    <submittedName>
        <fullName evidence="2">Uncharacterized protein</fullName>
    </submittedName>
</protein>
<feature type="transmembrane region" description="Helical" evidence="1">
    <location>
        <begin position="134"/>
        <end position="155"/>
    </location>
</feature>
<keyword evidence="1" id="KW-0472">Membrane</keyword>
<feature type="transmembrane region" description="Helical" evidence="1">
    <location>
        <begin position="217"/>
        <end position="234"/>
    </location>
</feature>
<dbReference type="EMBL" id="CP003531">
    <property type="protein sequence ID" value="AFK50722.1"/>
    <property type="molecule type" value="Genomic_DNA"/>
</dbReference>
<dbReference type="Proteomes" id="UP000005270">
    <property type="component" value="Chromosome"/>
</dbReference>
<keyword evidence="3" id="KW-1185">Reference proteome</keyword>
<accession>I3TD84</accession>
<feature type="transmembrane region" description="Helical" evidence="1">
    <location>
        <begin position="161"/>
        <end position="181"/>
    </location>
</feature>
<evidence type="ECO:0000313" key="2">
    <source>
        <dbReference type="EMBL" id="AFK50722.1"/>
    </source>
</evidence>
<feature type="transmembrane region" description="Helical" evidence="1">
    <location>
        <begin position="338"/>
        <end position="357"/>
    </location>
</feature>
<dbReference type="HOGENOM" id="CLU_653185_0_0_2"/>
<dbReference type="InParanoid" id="I3TD84"/>
<evidence type="ECO:0000256" key="1">
    <source>
        <dbReference type="SAM" id="Phobius"/>
    </source>
</evidence>
<organism evidence="2 3">
    <name type="scientific">Thermogladius calderae (strain DSM 22663 / VKM B-2946 / 1633)</name>
    <dbReference type="NCBI Taxonomy" id="1184251"/>
    <lineage>
        <taxon>Archaea</taxon>
        <taxon>Thermoproteota</taxon>
        <taxon>Thermoprotei</taxon>
        <taxon>Desulfurococcales</taxon>
        <taxon>Desulfurococcaceae</taxon>
        <taxon>Thermogladius</taxon>
    </lineage>
</organism>